<dbReference type="InterPro" id="IPR026444">
    <property type="entry name" value="Secre_tail"/>
</dbReference>
<dbReference type="Pfam" id="PF18962">
    <property type="entry name" value="Por_Secre_tail"/>
    <property type="match status" value="1"/>
</dbReference>
<organism evidence="3 4">
    <name type="scientific">Psychroflexus halocasei</name>
    <dbReference type="NCBI Taxonomy" id="908615"/>
    <lineage>
        <taxon>Bacteria</taxon>
        <taxon>Pseudomonadati</taxon>
        <taxon>Bacteroidota</taxon>
        <taxon>Flavobacteriia</taxon>
        <taxon>Flavobacteriales</taxon>
        <taxon>Flavobacteriaceae</taxon>
        <taxon>Psychroflexus</taxon>
    </lineage>
</organism>
<name>A0A1H4AHZ4_9FLAO</name>
<keyword evidence="4" id="KW-1185">Reference proteome</keyword>
<accession>A0A1H4AHZ4</accession>
<evidence type="ECO:0000313" key="4">
    <source>
        <dbReference type="Proteomes" id="UP000198820"/>
    </source>
</evidence>
<dbReference type="AlphaFoldDB" id="A0A1H4AHZ4"/>
<dbReference type="STRING" id="908615.SAMN05421540_10533"/>
<dbReference type="NCBIfam" id="TIGR04183">
    <property type="entry name" value="Por_Secre_tail"/>
    <property type="match status" value="1"/>
</dbReference>
<proteinExistence type="predicted"/>
<dbReference type="EMBL" id="FNQF01000005">
    <property type="protein sequence ID" value="SEA35222.1"/>
    <property type="molecule type" value="Genomic_DNA"/>
</dbReference>
<evidence type="ECO:0000313" key="3">
    <source>
        <dbReference type="EMBL" id="SEA35222.1"/>
    </source>
</evidence>
<keyword evidence="1" id="KW-0732">Signal</keyword>
<protein>
    <submittedName>
        <fullName evidence="3">Por secretion system C-terminal sorting domain-containing protein</fullName>
    </submittedName>
</protein>
<gene>
    <name evidence="3" type="ORF">SAMN05421540_10533</name>
</gene>
<evidence type="ECO:0000259" key="2">
    <source>
        <dbReference type="Pfam" id="PF18962"/>
    </source>
</evidence>
<dbReference type="RefSeq" id="WP_093243600.1">
    <property type="nucleotide sequence ID" value="NZ_FNQF01000005.1"/>
</dbReference>
<feature type="domain" description="Secretion system C-terminal sorting" evidence="2">
    <location>
        <begin position="93"/>
        <end position="159"/>
    </location>
</feature>
<evidence type="ECO:0000256" key="1">
    <source>
        <dbReference type="ARBA" id="ARBA00022729"/>
    </source>
</evidence>
<sequence>MMYLEKIRVIASFVLPFIILVSTPNIISAQSTVNTSGGSNTLSIGAFDYSIGEMTVVSTQSNANITVTQGLLQVESSSLGTPEEILSDQDLTIYPNPTTDLLYIKPSLKGSGELSIKLYDLQGRRVSERTFYLETGLEKQKIDLSYLQEATYMLSVEFIHEQKNYRQTYKIVKSSL</sequence>
<reference evidence="3 4" key="1">
    <citation type="submission" date="2016-10" db="EMBL/GenBank/DDBJ databases">
        <authorList>
            <person name="de Groot N.N."/>
        </authorList>
    </citation>
    <scope>NUCLEOTIDE SEQUENCE [LARGE SCALE GENOMIC DNA]</scope>
    <source>
        <strain evidence="3 4">DSM 23581</strain>
    </source>
</reference>
<dbReference type="Proteomes" id="UP000198820">
    <property type="component" value="Unassembled WGS sequence"/>
</dbReference>